<feature type="region of interest" description="Disordered" evidence="1">
    <location>
        <begin position="93"/>
        <end position="171"/>
    </location>
</feature>
<reference evidence="3" key="1">
    <citation type="submission" date="2020-05" db="UniProtKB">
        <authorList>
            <consortium name="EnsemblMetazoa"/>
        </authorList>
    </citation>
    <scope>IDENTIFICATION</scope>
    <source>
        <strain evidence="3">MAF</strain>
    </source>
</reference>
<feature type="region of interest" description="Disordered" evidence="1">
    <location>
        <begin position="1"/>
        <end position="39"/>
    </location>
</feature>
<feature type="transmembrane region" description="Helical" evidence="2">
    <location>
        <begin position="255"/>
        <end position="275"/>
    </location>
</feature>
<feature type="compositionally biased region" description="Polar residues" evidence="1">
    <location>
        <begin position="29"/>
        <end position="39"/>
    </location>
</feature>
<dbReference type="GO" id="GO:0016010">
    <property type="term" value="C:dystrophin-associated glycoprotein complex"/>
    <property type="evidence" value="ECO:0007669"/>
    <property type="project" value="InterPro"/>
</dbReference>
<dbReference type="EnsemblMetazoa" id="AMEM012804-RA">
    <property type="protein sequence ID" value="AMEM012804-PA"/>
    <property type="gene ID" value="AMEM012804"/>
</dbReference>
<dbReference type="Proteomes" id="UP000075903">
    <property type="component" value="Unassembled WGS sequence"/>
</dbReference>
<evidence type="ECO:0000256" key="1">
    <source>
        <dbReference type="SAM" id="MobiDB-lite"/>
    </source>
</evidence>
<feature type="compositionally biased region" description="Low complexity" evidence="1">
    <location>
        <begin position="565"/>
        <end position="575"/>
    </location>
</feature>
<feature type="compositionally biased region" description="Low complexity" evidence="1">
    <location>
        <begin position="122"/>
        <end position="138"/>
    </location>
</feature>
<protein>
    <submittedName>
        <fullName evidence="3">Uncharacterized protein</fullName>
    </submittedName>
</protein>
<dbReference type="InterPro" id="IPR030429">
    <property type="entry name" value="Sarcospan"/>
</dbReference>
<organism evidence="3 4">
    <name type="scientific">Anopheles merus</name>
    <name type="common">Mosquito</name>
    <dbReference type="NCBI Taxonomy" id="30066"/>
    <lineage>
        <taxon>Eukaryota</taxon>
        <taxon>Metazoa</taxon>
        <taxon>Ecdysozoa</taxon>
        <taxon>Arthropoda</taxon>
        <taxon>Hexapoda</taxon>
        <taxon>Insecta</taxon>
        <taxon>Pterygota</taxon>
        <taxon>Neoptera</taxon>
        <taxon>Endopterygota</taxon>
        <taxon>Diptera</taxon>
        <taxon>Nematocera</taxon>
        <taxon>Culicoidea</taxon>
        <taxon>Culicidae</taxon>
        <taxon>Anophelinae</taxon>
        <taxon>Anopheles</taxon>
    </lineage>
</organism>
<dbReference type="GeneID" id="121594633"/>
<dbReference type="PANTHER" id="PTHR15260:SF1">
    <property type="entry name" value="SARCOSPAN"/>
    <property type="match status" value="1"/>
</dbReference>
<evidence type="ECO:0000313" key="3">
    <source>
        <dbReference type="EnsemblMetazoa" id="AMEM012804-PA"/>
    </source>
</evidence>
<keyword evidence="2" id="KW-1133">Transmembrane helix</keyword>
<dbReference type="STRING" id="30066.A0A182VCV3"/>
<keyword evidence="4" id="KW-1185">Reference proteome</keyword>
<feature type="transmembrane region" description="Helical" evidence="2">
    <location>
        <begin position="446"/>
        <end position="474"/>
    </location>
</feature>
<dbReference type="RefSeq" id="XP_041774055.1">
    <property type="nucleotide sequence ID" value="XM_041918121.1"/>
</dbReference>
<feature type="region of interest" description="Disordered" evidence="1">
    <location>
        <begin position="482"/>
        <end position="587"/>
    </location>
</feature>
<accession>A0A182VCV3</accession>
<dbReference type="KEGG" id="amer:121594633"/>
<dbReference type="VEuPathDB" id="VectorBase:AMEM21_002328"/>
<dbReference type="VEuPathDB" id="VectorBase:AMEM012804"/>
<proteinExistence type="predicted"/>
<feature type="transmembrane region" description="Helical" evidence="2">
    <location>
        <begin position="342"/>
        <end position="364"/>
    </location>
</feature>
<feature type="compositionally biased region" description="Polar residues" evidence="1">
    <location>
        <begin position="503"/>
        <end position="516"/>
    </location>
</feature>
<feature type="transmembrane region" description="Helical" evidence="2">
    <location>
        <begin position="287"/>
        <end position="306"/>
    </location>
</feature>
<dbReference type="GO" id="GO:0042383">
    <property type="term" value="C:sarcolemma"/>
    <property type="evidence" value="ECO:0007669"/>
    <property type="project" value="TreeGrafter"/>
</dbReference>
<dbReference type="AlphaFoldDB" id="A0A182VCV3"/>
<evidence type="ECO:0000313" key="4">
    <source>
        <dbReference type="Proteomes" id="UP000075903"/>
    </source>
</evidence>
<feature type="compositionally biased region" description="Low complexity" evidence="1">
    <location>
        <begin position="155"/>
        <end position="171"/>
    </location>
</feature>
<evidence type="ECO:0000256" key="2">
    <source>
        <dbReference type="SAM" id="Phobius"/>
    </source>
</evidence>
<name>A0A182VCV3_ANOME</name>
<keyword evidence="2" id="KW-0472">Membrane</keyword>
<sequence length="587" mass="62435">MTTPHGTSPTGGGAPAPPGTGERPLSFYDNLSTSSSLTGRTIQFPDIQFRFDENIPDRRSVHSTAKSDFFGLSTAPATTNTTNTTTNSIALTLDEPRCPPGSSGSPVTPPLRPFDNGVGGVTPPITGSPASSGASTAPLRSPSASPGSVVGDGGTEPPSTSTPRCSRPNSTIKTITIKLPDPVTGAAGGPSEAVYMTTTVPQNFAKNASTLIGRHKPTRSSLRHSRMLVVNKTVPVRYPPGNSLNLRHLRLCRTLMVLQILIGIVLNVIGLNIMVWSPSTSTKDNPYWSGLILIVCGVLFLVLFQFKRARPGTDKGTPAQNVARLHQPQSPWRENCFHFLRVNALIMLLLTIFFTALAFMYALIHATNLSADGLRCEPQFTFNVNSSSCVCTIDTRPTTRTSVLPMSANATDPSLDEPLPAGGAYNDDSIIRLEYRDFNCNEVHSIWYYVMLVSTLLNSAGCLLATTFLVIYSIECFRRSTDRQPHRAKNGQPGGGVRLADPTATTGNLAGTNHPNATAPDASTLPLLAIAKPAPRGPPAPDSSILSSTASSGRPETGQTDTTLEENTLITILSEEAGEEGNKTIVS</sequence>
<dbReference type="PANTHER" id="PTHR15260">
    <property type="entry name" value="SARCOSPAN"/>
    <property type="match status" value="1"/>
</dbReference>
<feature type="compositionally biased region" description="Polar residues" evidence="1">
    <location>
        <begin position="544"/>
        <end position="561"/>
    </location>
</feature>
<keyword evidence="2" id="KW-0812">Transmembrane</keyword>